<feature type="domain" description="Response regulatory" evidence="3">
    <location>
        <begin position="23"/>
        <end position="138"/>
    </location>
</feature>
<dbReference type="Gene3D" id="3.40.50.2300">
    <property type="match status" value="1"/>
</dbReference>
<evidence type="ECO:0000256" key="2">
    <source>
        <dbReference type="PROSITE-ProRule" id="PRU00169"/>
    </source>
</evidence>
<organism evidence="4 5">
    <name type="scientific">Sphingobium herbicidovorans (strain ATCC 700291 / DSM 11019 / CCUG 56400 / KCTC 2939 / LMG 18315 / NBRC 16415 / MH)</name>
    <name type="common">Sphingomonas herbicidovorans</name>
    <dbReference type="NCBI Taxonomy" id="1219045"/>
    <lineage>
        <taxon>Bacteria</taxon>
        <taxon>Pseudomonadati</taxon>
        <taxon>Pseudomonadota</taxon>
        <taxon>Alphaproteobacteria</taxon>
        <taxon>Sphingomonadales</taxon>
        <taxon>Sphingomonadaceae</taxon>
        <taxon>Sphingobium</taxon>
    </lineage>
</organism>
<dbReference type="InterPro" id="IPR011006">
    <property type="entry name" value="CheY-like_superfamily"/>
</dbReference>
<dbReference type="RefSeq" id="WP_051908517.1">
    <property type="nucleotide sequence ID" value="NZ_BCZD01000011.1"/>
</dbReference>
<dbReference type="SUPFAM" id="SSF52172">
    <property type="entry name" value="CheY-like"/>
    <property type="match status" value="1"/>
</dbReference>
<keyword evidence="1 2" id="KW-0597">Phosphoprotein</keyword>
<dbReference type="Proteomes" id="UP000024284">
    <property type="component" value="Unassembled WGS sequence"/>
</dbReference>
<dbReference type="Pfam" id="PF00072">
    <property type="entry name" value="Response_reg"/>
    <property type="match status" value="1"/>
</dbReference>
<evidence type="ECO:0000313" key="5">
    <source>
        <dbReference type="Proteomes" id="UP000024284"/>
    </source>
</evidence>
<dbReference type="EMBL" id="JFZA02000045">
    <property type="protein sequence ID" value="KFG88970.1"/>
    <property type="molecule type" value="Genomic_DNA"/>
</dbReference>
<dbReference type="PANTHER" id="PTHR44591:SF18">
    <property type="entry name" value="REGULATORY PROTEIN"/>
    <property type="match status" value="1"/>
</dbReference>
<dbReference type="PANTHER" id="PTHR44591">
    <property type="entry name" value="STRESS RESPONSE REGULATOR PROTEIN 1"/>
    <property type="match status" value="1"/>
</dbReference>
<dbReference type="PATRIC" id="fig|1219045.3.peg.3427"/>
<dbReference type="eggNOG" id="COG0784">
    <property type="taxonomic scope" value="Bacteria"/>
</dbReference>
<comment type="caution">
    <text evidence="4">The sequence shown here is derived from an EMBL/GenBank/DDBJ whole genome shotgun (WGS) entry which is preliminary data.</text>
</comment>
<keyword evidence="5" id="KW-1185">Reference proteome</keyword>
<dbReference type="InterPro" id="IPR050595">
    <property type="entry name" value="Bact_response_regulator"/>
</dbReference>
<accession>A0A086P6F2</accession>
<dbReference type="AlphaFoldDB" id="A0A086P6F2"/>
<dbReference type="PROSITE" id="PS50110">
    <property type="entry name" value="RESPONSE_REGULATORY"/>
    <property type="match status" value="1"/>
</dbReference>
<dbReference type="OrthoDB" id="9784719at2"/>
<feature type="modified residue" description="4-aspartylphosphate" evidence="2">
    <location>
        <position position="74"/>
    </location>
</feature>
<evidence type="ECO:0000259" key="3">
    <source>
        <dbReference type="PROSITE" id="PS50110"/>
    </source>
</evidence>
<proteinExistence type="predicted"/>
<evidence type="ECO:0000256" key="1">
    <source>
        <dbReference type="ARBA" id="ARBA00022553"/>
    </source>
</evidence>
<protein>
    <submittedName>
        <fullName evidence="4">Response regulator receiver</fullName>
    </submittedName>
</protein>
<name>A0A086P6F2_SPHHM</name>
<reference evidence="4" key="1">
    <citation type="submission" date="2014-08" db="EMBL/GenBank/DDBJ databases">
        <title>Draft genome sequences of Sphingobium herbicidovorans.</title>
        <authorList>
            <person name="Gan H.M."/>
            <person name="Gan H.Y."/>
            <person name="Savka M.A."/>
        </authorList>
    </citation>
    <scope>NUCLEOTIDE SEQUENCE [LARGE SCALE GENOMIC DNA]</scope>
    <source>
        <strain evidence="4">NBRC 16415</strain>
    </source>
</reference>
<sequence>MTPNGGFARAGETGRPRFPRPVIILVVEDEALVSMNVCEFLIDQEFTVFAAQNVDDALGILDELDGGVDLIFTDVNMPGGRDGFDLVRQASRRWPAIRMLITSGGLHHGLPDDLRRFGPILPKPYRFDALASHIIDAIFPSPEPPNLLAT</sequence>
<dbReference type="InterPro" id="IPR001789">
    <property type="entry name" value="Sig_transdc_resp-reg_receiver"/>
</dbReference>
<dbReference type="STRING" id="76947.GCA_002080435_03212"/>
<gene>
    <name evidence="4" type="ORF">BV98_003370</name>
</gene>
<dbReference type="GO" id="GO:0000160">
    <property type="term" value="P:phosphorelay signal transduction system"/>
    <property type="evidence" value="ECO:0007669"/>
    <property type="project" value="InterPro"/>
</dbReference>
<dbReference type="SMART" id="SM00448">
    <property type="entry name" value="REC"/>
    <property type="match status" value="1"/>
</dbReference>
<evidence type="ECO:0000313" key="4">
    <source>
        <dbReference type="EMBL" id="KFG88970.1"/>
    </source>
</evidence>